<feature type="region of interest" description="Disordered" evidence="1">
    <location>
        <begin position="40"/>
        <end position="104"/>
    </location>
</feature>
<comment type="caution">
    <text evidence="2">The sequence shown here is derived from an EMBL/GenBank/DDBJ whole genome shotgun (WGS) entry which is preliminary data.</text>
</comment>
<evidence type="ECO:0000256" key="1">
    <source>
        <dbReference type="SAM" id="MobiDB-lite"/>
    </source>
</evidence>
<feature type="compositionally biased region" description="Basic residues" evidence="1">
    <location>
        <begin position="49"/>
        <end position="59"/>
    </location>
</feature>
<proteinExistence type="predicted"/>
<dbReference type="AlphaFoldDB" id="A0AAD7Z458"/>
<sequence length="155" mass="17170">NFTPDQISPIPVIQKKESRRGGKPGVSAIITLSPYKQQLQQKQELRVKNPGKGKSKVKQVKSASGKLLKETSTTFVEDTSSSEDEQISIHDESSDGKTHDDEVPESGDSQCIFCDAKCSDDVQGETWIQCTRYGLWCHADCADCEFGVYVCDFCK</sequence>
<feature type="compositionally biased region" description="Polar residues" evidence="1">
    <location>
        <begin position="70"/>
        <end position="79"/>
    </location>
</feature>
<evidence type="ECO:0000313" key="3">
    <source>
        <dbReference type="Proteomes" id="UP001233999"/>
    </source>
</evidence>
<feature type="non-terminal residue" evidence="2">
    <location>
        <position position="1"/>
    </location>
</feature>
<dbReference type="EMBL" id="JASPKZ010010697">
    <property type="protein sequence ID" value="KAJ9573496.1"/>
    <property type="molecule type" value="Genomic_DNA"/>
</dbReference>
<organism evidence="2 3">
    <name type="scientific">Diploptera punctata</name>
    <name type="common">Pacific beetle cockroach</name>
    <dbReference type="NCBI Taxonomy" id="6984"/>
    <lineage>
        <taxon>Eukaryota</taxon>
        <taxon>Metazoa</taxon>
        <taxon>Ecdysozoa</taxon>
        <taxon>Arthropoda</taxon>
        <taxon>Hexapoda</taxon>
        <taxon>Insecta</taxon>
        <taxon>Pterygota</taxon>
        <taxon>Neoptera</taxon>
        <taxon>Polyneoptera</taxon>
        <taxon>Dictyoptera</taxon>
        <taxon>Blattodea</taxon>
        <taxon>Blaberoidea</taxon>
        <taxon>Blaberidae</taxon>
        <taxon>Diplopterinae</taxon>
        <taxon>Diploptera</taxon>
    </lineage>
</organism>
<reference evidence="2" key="1">
    <citation type="journal article" date="2023" name="IScience">
        <title>Live-bearing cockroach genome reveals convergent evolutionary mechanisms linked to viviparity in insects and beyond.</title>
        <authorList>
            <person name="Fouks B."/>
            <person name="Harrison M.C."/>
            <person name="Mikhailova A.A."/>
            <person name="Marchal E."/>
            <person name="English S."/>
            <person name="Carruthers M."/>
            <person name="Jennings E.C."/>
            <person name="Chiamaka E.L."/>
            <person name="Frigard R.A."/>
            <person name="Pippel M."/>
            <person name="Attardo G.M."/>
            <person name="Benoit J.B."/>
            <person name="Bornberg-Bauer E."/>
            <person name="Tobe S.S."/>
        </authorList>
    </citation>
    <scope>NUCLEOTIDE SEQUENCE</scope>
    <source>
        <strain evidence="2">Stay&amp;Tobe</strain>
    </source>
</reference>
<name>A0AAD7Z458_DIPPU</name>
<feature type="compositionally biased region" description="Basic and acidic residues" evidence="1">
    <location>
        <begin position="87"/>
        <end position="101"/>
    </location>
</feature>
<accession>A0AAD7Z458</accession>
<feature type="region of interest" description="Disordered" evidence="1">
    <location>
        <begin position="1"/>
        <end position="27"/>
    </location>
</feature>
<dbReference type="Proteomes" id="UP001233999">
    <property type="component" value="Unassembled WGS sequence"/>
</dbReference>
<gene>
    <name evidence="2" type="ORF">L9F63_009122</name>
</gene>
<evidence type="ECO:0000313" key="2">
    <source>
        <dbReference type="EMBL" id="KAJ9573496.1"/>
    </source>
</evidence>
<reference evidence="2" key="2">
    <citation type="submission" date="2023-05" db="EMBL/GenBank/DDBJ databases">
        <authorList>
            <person name="Fouks B."/>
        </authorList>
    </citation>
    <scope>NUCLEOTIDE SEQUENCE</scope>
    <source>
        <strain evidence="2">Stay&amp;Tobe</strain>
        <tissue evidence="2">Testes</tissue>
    </source>
</reference>
<protein>
    <submittedName>
        <fullName evidence="2">Uncharacterized protein</fullName>
    </submittedName>
</protein>
<keyword evidence="3" id="KW-1185">Reference proteome</keyword>